<dbReference type="RefSeq" id="WP_152196142.1">
    <property type="nucleotide sequence ID" value="NZ_VUKD01000004.1"/>
</dbReference>
<reference evidence="7 8" key="1">
    <citation type="submission" date="2019-10" db="EMBL/GenBank/DDBJ databases">
        <title>Georgenia wutianyii sp. nov. and Georgenia yuyongxinii sp. nov. isolated from plateau pika (Ochotona curzoniae) in the Qinghai-Tibet plateau of China.</title>
        <authorList>
            <person name="Tian Z."/>
        </authorList>
    </citation>
    <scope>NUCLEOTIDE SEQUENCE [LARGE SCALE GENOMIC DNA]</scope>
    <source>
        <strain evidence="7 8">JCM 19765</strain>
    </source>
</reference>
<dbReference type="Proteomes" id="UP000437709">
    <property type="component" value="Unassembled WGS sequence"/>
</dbReference>
<keyword evidence="4" id="KW-0472">Membrane</keyword>
<dbReference type="Pfam" id="PF02518">
    <property type="entry name" value="HATPase_c"/>
    <property type="match status" value="1"/>
</dbReference>
<dbReference type="CDD" id="cd16917">
    <property type="entry name" value="HATPase_UhpB-NarQ-NarX-like"/>
    <property type="match status" value="1"/>
</dbReference>
<organism evidence="7 8">
    <name type="scientific">Georgenia subflava</name>
    <dbReference type="NCBI Taxonomy" id="1622177"/>
    <lineage>
        <taxon>Bacteria</taxon>
        <taxon>Bacillati</taxon>
        <taxon>Actinomycetota</taxon>
        <taxon>Actinomycetes</taxon>
        <taxon>Micrococcales</taxon>
        <taxon>Bogoriellaceae</taxon>
        <taxon>Georgenia</taxon>
    </lineage>
</organism>
<dbReference type="InterPro" id="IPR011712">
    <property type="entry name" value="Sig_transdc_His_kin_sub3_dim/P"/>
</dbReference>
<evidence type="ECO:0000259" key="5">
    <source>
        <dbReference type="Pfam" id="PF02518"/>
    </source>
</evidence>
<dbReference type="InterPro" id="IPR036890">
    <property type="entry name" value="HATPase_C_sf"/>
</dbReference>
<dbReference type="OrthoDB" id="5241784at2"/>
<dbReference type="SUPFAM" id="SSF55874">
    <property type="entry name" value="ATPase domain of HSP90 chaperone/DNA topoisomerase II/histidine kinase"/>
    <property type="match status" value="1"/>
</dbReference>
<feature type="transmembrane region" description="Helical" evidence="4">
    <location>
        <begin position="115"/>
        <end position="132"/>
    </location>
</feature>
<name>A0A6N7EEC3_9MICO</name>
<dbReference type="InterPro" id="IPR003594">
    <property type="entry name" value="HATPase_dom"/>
</dbReference>
<evidence type="ECO:0000313" key="8">
    <source>
        <dbReference type="Proteomes" id="UP000437709"/>
    </source>
</evidence>
<evidence type="ECO:0000256" key="4">
    <source>
        <dbReference type="SAM" id="Phobius"/>
    </source>
</evidence>
<dbReference type="Pfam" id="PF07730">
    <property type="entry name" value="HisKA_3"/>
    <property type="match status" value="1"/>
</dbReference>
<feature type="domain" description="Histidine kinase/HSP90-like ATPase" evidence="5">
    <location>
        <begin position="289"/>
        <end position="373"/>
    </location>
</feature>
<feature type="transmembrane region" description="Helical" evidence="4">
    <location>
        <begin position="138"/>
        <end position="156"/>
    </location>
</feature>
<dbReference type="GO" id="GO:0000155">
    <property type="term" value="F:phosphorelay sensor kinase activity"/>
    <property type="evidence" value="ECO:0007669"/>
    <property type="project" value="InterPro"/>
</dbReference>
<gene>
    <name evidence="7" type="ORF">GB881_04770</name>
</gene>
<keyword evidence="1" id="KW-0808">Transferase</keyword>
<protein>
    <submittedName>
        <fullName evidence="7">Two-component sensor histidine kinase</fullName>
    </submittedName>
</protein>
<evidence type="ECO:0000313" key="7">
    <source>
        <dbReference type="EMBL" id="MPV36370.1"/>
    </source>
</evidence>
<feature type="domain" description="Signal transduction histidine kinase subgroup 3 dimerisation and phosphoacceptor" evidence="6">
    <location>
        <begin position="190"/>
        <end position="252"/>
    </location>
</feature>
<keyword evidence="4" id="KW-1133">Transmembrane helix</keyword>
<keyword evidence="2 7" id="KW-0418">Kinase</keyword>
<evidence type="ECO:0000256" key="1">
    <source>
        <dbReference type="ARBA" id="ARBA00022679"/>
    </source>
</evidence>
<dbReference type="GO" id="GO:0016020">
    <property type="term" value="C:membrane"/>
    <property type="evidence" value="ECO:0007669"/>
    <property type="project" value="InterPro"/>
</dbReference>
<keyword evidence="4" id="KW-0812">Transmembrane</keyword>
<dbReference type="InterPro" id="IPR050482">
    <property type="entry name" value="Sensor_HK_TwoCompSys"/>
</dbReference>
<evidence type="ECO:0000256" key="2">
    <source>
        <dbReference type="ARBA" id="ARBA00022777"/>
    </source>
</evidence>
<dbReference type="AlphaFoldDB" id="A0A6N7EEC3"/>
<dbReference type="GO" id="GO:0046983">
    <property type="term" value="F:protein dimerization activity"/>
    <property type="evidence" value="ECO:0007669"/>
    <property type="project" value="InterPro"/>
</dbReference>
<keyword evidence="8" id="KW-1185">Reference proteome</keyword>
<proteinExistence type="predicted"/>
<sequence>MASRAQERLSAGAGLAAVLVVGLSVLLYGVPVGDSAAAVALWWVGFAVYVLTFAADSEIFGLRTPWPDAVTVAVLTVSGLTLWLLAPHLGWTALLFVVTTAAAAYVLVPRVVGALVVLQTVAVAVGGAMAGLTTDNVVFATLAYLAFQVFAALVVVGTRREAEARAALAVAHADLRAATALLATSSRNDERVRIARDLHDVVGHQLTALALELEVAAHRATGDGAEHVARARGIAKDLLADVRATVGELRDAPAGLEPTLRGIVEHVPGLAVELEVDERRPLDDAATIAVVRCVQEIVTNTVRHAGAAHLQVAVVSDDDGLRLRAHDDGVGVRAVEPGNGLTGMAERFEELGGELSLDSVPGRGFTVRARVPAR</sequence>
<feature type="transmembrane region" description="Helical" evidence="4">
    <location>
        <begin position="12"/>
        <end position="30"/>
    </location>
</feature>
<accession>A0A6N7EEC3</accession>
<dbReference type="PANTHER" id="PTHR24421:SF59">
    <property type="entry name" value="OXYGEN SENSOR HISTIDINE KINASE NREB"/>
    <property type="match status" value="1"/>
</dbReference>
<dbReference type="PANTHER" id="PTHR24421">
    <property type="entry name" value="NITRATE/NITRITE SENSOR PROTEIN NARX-RELATED"/>
    <property type="match status" value="1"/>
</dbReference>
<comment type="caution">
    <text evidence="7">The sequence shown here is derived from an EMBL/GenBank/DDBJ whole genome shotgun (WGS) entry which is preliminary data.</text>
</comment>
<feature type="transmembrane region" description="Helical" evidence="4">
    <location>
        <begin position="36"/>
        <end position="54"/>
    </location>
</feature>
<dbReference type="Gene3D" id="1.20.5.1930">
    <property type="match status" value="1"/>
</dbReference>
<evidence type="ECO:0000259" key="6">
    <source>
        <dbReference type="Pfam" id="PF07730"/>
    </source>
</evidence>
<dbReference type="EMBL" id="WHPC01000010">
    <property type="protein sequence ID" value="MPV36370.1"/>
    <property type="molecule type" value="Genomic_DNA"/>
</dbReference>
<keyword evidence="3" id="KW-0902">Two-component regulatory system</keyword>
<dbReference type="Gene3D" id="3.30.565.10">
    <property type="entry name" value="Histidine kinase-like ATPase, C-terminal domain"/>
    <property type="match status" value="1"/>
</dbReference>
<evidence type="ECO:0000256" key="3">
    <source>
        <dbReference type="ARBA" id="ARBA00023012"/>
    </source>
</evidence>